<sequence length="57" mass="6612">MLSNTCIFSERESASELVQAYTDNGSRVIYLTARSIYFQCNISFFYPVTISQTEIFR</sequence>
<comment type="caution">
    <text evidence="1">The sequence shown here is derived from an EMBL/GenBank/DDBJ whole genome shotgun (WGS) entry which is preliminary data.</text>
</comment>
<dbReference type="AlphaFoldDB" id="A0A1B6NUY3"/>
<evidence type="ECO:0000313" key="1">
    <source>
        <dbReference type="EMBL" id="KTF07274.1"/>
    </source>
</evidence>
<dbReference type="EMBL" id="AYSL01000652">
    <property type="protein sequence ID" value="KTF07274.1"/>
    <property type="molecule type" value="Genomic_DNA"/>
</dbReference>
<gene>
    <name evidence="1" type="ORF">MGSAQ_001230</name>
</gene>
<accession>A0A1B6NUY3</accession>
<name>A0A1B6NUY3_9ZZZZ</name>
<organism evidence="1">
    <name type="scientific">marine sediment metagenome</name>
    <dbReference type="NCBI Taxonomy" id="412755"/>
    <lineage>
        <taxon>unclassified sequences</taxon>
        <taxon>metagenomes</taxon>
        <taxon>ecological metagenomes</taxon>
    </lineage>
</organism>
<protein>
    <submittedName>
        <fullName evidence="1">Uncharacterized protein</fullName>
    </submittedName>
</protein>
<reference evidence="1" key="1">
    <citation type="submission" date="2013-11" db="EMBL/GenBank/DDBJ databases">
        <title>Microbial diversity, functional groups and degradation webs in Northern and Southern Mediterranean and Red Sea marine crude oil polluted sites.</title>
        <authorList>
            <person name="Daffonchio D."/>
            <person name="Mapelli F."/>
            <person name="Ferrer M."/>
            <person name="Richter M."/>
            <person name="Cherif A."/>
            <person name="Malkawi H.I."/>
            <person name="Yakimov M.M."/>
            <person name="Abdel-Fattah Y.R."/>
            <person name="Blaghen M."/>
            <person name="Golyshin P.N."/>
            <person name="Kalogerakis N."/>
            <person name="Boon N."/>
            <person name="Magagnini M."/>
            <person name="Fava F."/>
        </authorList>
    </citation>
    <scope>NUCLEOTIDE SEQUENCE</scope>
</reference>
<proteinExistence type="predicted"/>